<reference evidence="1 2" key="1">
    <citation type="journal article" date="2016" name="Front. Microbiol.">
        <title>Genomic Resource of Rice Seed Associated Bacteria.</title>
        <authorList>
            <person name="Midha S."/>
            <person name="Bansal K."/>
            <person name="Sharma S."/>
            <person name="Kumar N."/>
            <person name="Patil P.P."/>
            <person name="Chaudhry V."/>
            <person name="Patil P.B."/>
        </authorList>
    </citation>
    <scope>NUCLEOTIDE SEQUENCE [LARGE SCALE GENOMIC DNA]</scope>
    <source>
        <strain evidence="1 2">NS220</strain>
    </source>
</reference>
<evidence type="ECO:0008006" key="3">
    <source>
        <dbReference type="Google" id="ProtNLM"/>
    </source>
</evidence>
<proteinExistence type="predicted"/>
<dbReference type="Proteomes" id="UP000075025">
    <property type="component" value="Unassembled WGS sequence"/>
</dbReference>
<gene>
    <name evidence="1" type="ORF">NS220_05185</name>
</gene>
<name>A0A147EZI5_MICTE</name>
<sequence>MAIQSAIPVSFDAFFPRGAFVVGEVEPIVKWSDDGERQGQDLDKNSGHPLWQVRVIDADPDAKKGQGEVTVKIASISEPQLPPELNGLPFRPAVFEGLTVTPYVKEGQGRPRVAYSLRAREMKPAPKPRGAE</sequence>
<dbReference type="OrthoDB" id="4299905at2"/>
<dbReference type="EMBL" id="LDRT01000027">
    <property type="protein sequence ID" value="KTR95668.1"/>
    <property type="molecule type" value="Genomic_DNA"/>
</dbReference>
<comment type="caution">
    <text evidence="1">The sequence shown here is derived from an EMBL/GenBank/DDBJ whole genome shotgun (WGS) entry which is preliminary data.</text>
</comment>
<dbReference type="AlphaFoldDB" id="A0A147EZI5"/>
<protein>
    <recommendedName>
        <fullName evidence="3">Plasmid replication, integration and excision activator</fullName>
    </recommendedName>
</protein>
<accession>A0A147EZI5</accession>
<dbReference type="PATRIC" id="fig|2033.6.peg.1968"/>
<evidence type="ECO:0000313" key="2">
    <source>
        <dbReference type="Proteomes" id="UP000075025"/>
    </source>
</evidence>
<evidence type="ECO:0000313" key="1">
    <source>
        <dbReference type="EMBL" id="KTR95668.1"/>
    </source>
</evidence>
<dbReference type="RefSeq" id="WP_058623021.1">
    <property type="nucleotide sequence ID" value="NZ_LDRT01000027.1"/>
</dbReference>
<organism evidence="1 2">
    <name type="scientific">Microbacterium testaceum</name>
    <name type="common">Aureobacterium testaceum</name>
    <name type="synonym">Brevibacterium testaceum</name>
    <dbReference type="NCBI Taxonomy" id="2033"/>
    <lineage>
        <taxon>Bacteria</taxon>
        <taxon>Bacillati</taxon>
        <taxon>Actinomycetota</taxon>
        <taxon>Actinomycetes</taxon>
        <taxon>Micrococcales</taxon>
        <taxon>Microbacteriaceae</taxon>
        <taxon>Microbacterium</taxon>
    </lineage>
</organism>